<feature type="chain" id="PRO_5039521213" evidence="3">
    <location>
        <begin position="22"/>
        <end position="89"/>
    </location>
</feature>
<evidence type="ECO:0000256" key="3">
    <source>
        <dbReference type="SAM" id="SignalP"/>
    </source>
</evidence>
<name>A0A8J4DHE1_9ACTN</name>
<evidence type="ECO:0000256" key="2">
    <source>
        <dbReference type="SAM" id="Phobius"/>
    </source>
</evidence>
<dbReference type="AlphaFoldDB" id="A0A8J4DHE1"/>
<dbReference type="EMBL" id="BOOY01000008">
    <property type="protein sequence ID" value="GIJ02052.1"/>
    <property type="molecule type" value="Genomic_DNA"/>
</dbReference>
<dbReference type="Proteomes" id="UP000652013">
    <property type="component" value="Unassembled WGS sequence"/>
</dbReference>
<evidence type="ECO:0000313" key="5">
    <source>
        <dbReference type="Proteomes" id="UP000652013"/>
    </source>
</evidence>
<feature type="compositionally biased region" description="Pro residues" evidence="1">
    <location>
        <begin position="73"/>
        <end position="89"/>
    </location>
</feature>
<protein>
    <submittedName>
        <fullName evidence="4">Uncharacterized protein</fullName>
    </submittedName>
</protein>
<feature type="region of interest" description="Disordered" evidence="1">
    <location>
        <begin position="70"/>
        <end position="89"/>
    </location>
</feature>
<keyword evidence="2" id="KW-1133">Transmembrane helix</keyword>
<comment type="caution">
    <text evidence="4">The sequence shown here is derived from an EMBL/GenBank/DDBJ whole genome shotgun (WGS) entry which is preliminary data.</text>
</comment>
<keyword evidence="2" id="KW-0812">Transmembrane</keyword>
<organism evidence="4 5">
    <name type="scientific">Spirilliplanes yamanashiensis</name>
    <dbReference type="NCBI Taxonomy" id="42233"/>
    <lineage>
        <taxon>Bacteria</taxon>
        <taxon>Bacillati</taxon>
        <taxon>Actinomycetota</taxon>
        <taxon>Actinomycetes</taxon>
        <taxon>Micromonosporales</taxon>
        <taxon>Micromonosporaceae</taxon>
        <taxon>Spirilliplanes</taxon>
    </lineage>
</organism>
<gene>
    <name evidence="4" type="ORF">Sya03_14040</name>
</gene>
<accession>A0A8J4DHE1</accession>
<proteinExistence type="predicted"/>
<evidence type="ECO:0000313" key="4">
    <source>
        <dbReference type="EMBL" id="GIJ02052.1"/>
    </source>
</evidence>
<feature type="signal peptide" evidence="3">
    <location>
        <begin position="1"/>
        <end position="21"/>
    </location>
</feature>
<reference evidence="4" key="1">
    <citation type="submission" date="2021-01" db="EMBL/GenBank/DDBJ databases">
        <title>Whole genome shotgun sequence of Spirilliplanes yamanashiensis NBRC 15828.</title>
        <authorList>
            <person name="Komaki H."/>
            <person name="Tamura T."/>
        </authorList>
    </citation>
    <scope>NUCLEOTIDE SEQUENCE</scope>
    <source>
        <strain evidence="4">NBRC 15828</strain>
    </source>
</reference>
<keyword evidence="3" id="KW-0732">Signal</keyword>
<sequence length="89" mass="9538">MGLIRPSVLLLALAMASPALYQYLVAQDLDLAETLARYLIAVPIAAIMLALFRMVTAGYGREKRALTLQNAQPPAPPVVEPEPLSAPPN</sequence>
<keyword evidence="5" id="KW-1185">Reference proteome</keyword>
<feature type="transmembrane region" description="Helical" evidence="2">
    <location>
        <begin position="36"/>
        <end position="55"/>
    </location>
</feature>
<keyword evidence="2" id="KW-0472">Membrane</keyword>
<evidence type="ECO:0000256" key="1">
    <source>
        <dbReference type="SAM" id="MobiDB-lite"/>
    </source>
</evidence>